<dbReference type="InterPro" id="IPR047589">
    <property type="entry name" value="DUF11_rpt"/>
</dbReference>
<dbReference type="RefSeq" id="WP_290285913.1">
    <property type="nucleotide sequence ID" value="NZ_JAUFQN010000019.1"/>
</dbReference>
<dbReference type="PANTHER" id="PTHR47566:SF1">
    <property type="entry name" value="PROTEIN NUD1"/>
    <property type="match status" value="1"/>
</dbReference>
<protein>
    <submittedName>
        <fullName evidence="7">T9SS type A sorting domain-containing protein</fullName>
    </submittedName>
</protein>
<keyword evidence="1" id="KW-0433">Leucine-rich repeat</keyword>
<feature type="domain" description="Secretion system C-terminal sorting" evidence="5">
    <location>
        <begin position="683"/>
        <end position="753"/>
    </location>
</feature>
<evidence type="ECO:0000313" key="7">
    <source>
        <dbReference type="EMBL" id="MFB9088590.1"/>
    </source>
</evidence>
<dbReference type="NCBIfam" id="TIGR01451">
    <property type="entry name" value="B_ant_repeat"/>
    <property type="match status" value="1"/>
</dbReference>
<evidence type="ECO:0000256" key="3">
    <source>
        <dbReference type="ARBA" id="ARBA00022737"/>
    </source>
</evidence>
<feature type="signal peptide" evidence="4">
    <location>
        <begin position="1"/>
        <end position="19"/>
    </location>
</feature>
<evidence type="ECO:0000259" key="6">
    <source>
        <dbReference type="Pfam" id="PF24595"/>
    </source>
</evidence>
<accession>A0ABV5GBV7</accession>
<dbReference type="EMBL" id="JBHMFB010000009">
    <property type="protein sequence ID" value="MFB9088590.1"/>
    <property type="molecule type" value="Genomic_DNA"/>
</dbReference>
<dbReference type="InterPro" id="IPR026444">
    <property type="entry name" value="Secre_tail"/>
</dbReference>
<proteinExistence type="predicted"/>
<dbReference type="InterPro" id="IPR032675">
    <property type="entry name" value="LRR_dom_sf"/>
</dbReference>
<dbReference type="Gene3D" id="3.80.10.10">
    <property type="entry name" value="Ribonuclease Inhibitor"/>
    <property type="match status" value="1"/>
</dbReference>
<sequence>MKNFYTAFIFFVFTTFLQAQVINFPDANFKAKLLLASPNNWTAKNISNAYFKIDSNNDGEIEVSEALEVYYLDVRSNYDGTGPNNITSLIGIEYFTNVYDLDCAFNQISDLDVSSLTNLQIFRCDSNILTNLNISGLTHLISLSYGNNSIPIFHNYLPNLDLSHLINLEELYCGESHLTNLDVSALINLRILICYYNQLTSLDVSGLNNLRTIFCEGNLMEELYLNNFSNQQSFHFGYNSNLKRVFLKAGKTFTYNEMANIDFPQVPNLEYLCVDEANLASFQTKLAGYNYTNCNLNAYCTFSPGGNYYTIQGNSKFDSQNNGCDVSDLNYPNLKLFIASGSNSVNVVSDLNGNYNFPLFNGTHTITPVSETPSYFTISPANFQVTFPTQASPFNQNFCITPNGTHQDVEIWIIPLTAARPGFDARYRILYKNKGNTTVSGSLTFAFDDDHMDFVSAIPTQNNQSYSLLSWNYANLQPFEIRQIEVKLNINSSVEVPAVNVGDVIKFSSTITPLTGDEYTSDNSSDLRQVVVGSIDPNDKTCIEGNVVEPNMIGAYVHYMIRFENTGTYAAENVVVTDLIDLTKFDISSLFPQSSSHPFVTRIKDNKVEFIFENINLPFDDANNDGYITFKIKTKPTLIVGDSFSNNAGIYFDYNFPVVTNTATTTIQALATQDFEFSNYFNLFPNPTNTILNIKAVKDISLKSISVYNTLGQLVLTYPNINQLDAIDVSNLKTGNYFIKLVTDKGITSSKFIKK</sequence>
<comment type="caution">
    <text evidence="7">The sequence shown here is derived from an EMBL/GenBank/DDBJ whole genome shotgun (WGS) entry which is preliminary data.</text>
</comment>
<name>A0ABV5GBV7_9FLAO</name>
<feature type="domain" description="DUF7619" evidence="6">
    <location>
        <begin position="536"/>
        <end position="666"/>
    </location>
</feature>
<dbReference type="Proteomes" id="UP001589576">
    <property type="component" value="Unassembled WGS sequence"/>
</dbReference>
<dbReference type="SUPFAM" id="SSF52058">
    <property type="entry name" value="L domain-like"/>
    <property type="match status" value="1"/>
</dbReference>
<gene>
    <name evidence="7" type="ORF">ACFFUU_03145</name>
</gene>
<evidence type="ECO:0000256" key="4">
    <source>
        <dbReference type="SAM" id="SignalP"/>
    </source>
</evidence>
<organism evidence="7 8">
    <name type="scientific">Flavobacterium paronense</name>
    <dbReference type="NCBI Taxonomy" id="1392775"/>
    <lineage>
        <taxon>Bacteria</taxon>
        <taxon>Pseudomonadati</taxon>
        <taxon>Bacteroidota</taxon>
        <taxon>Flavobacteriia</taxon>
        <taxon>Flavobacteriales</taxon>
        <taxon>Flavobacteriaceae</taxon>
        <taxon>Flavobacterium</taxon>
    </lineage>
</organism>
<keyword evidence="3" id="KW-0677">Repeat</keyword>
<reference evidence="7 8" key="1">
    <citation type="submission" date="2024-09" db="EMBL/GenBank/DDBJ databases">
        <authorList>
            <person name="Sun Q."/>
            <person name="Mori K."/>
        </authorList>
    </citation>
    <scope>NUCLEOTIDE SEQUENCE [LARGE SCALE GENOMIC DNA]</scope>
    <source>
        <strain evidence="7 8">CECT 8460</strain>
    </source>
</reference>
<dbReference type="InterPro" id="IPR055353">
    <property type="entry name" value="DUF7619"/>
</dbReference>
<keyword evidence="8" id="KW-1185">Reference proteome</keyword>
<evidence type="ECO:0000313" key="8">
    <source>
        <dbReference type="Proteomes" id="UP001589576"/>
    </source>
</evidence>
<dbReference type="NCBIfam" id="TIGR04183">
    <property type="entry name" value="Por_Secre_tail"/>
    <property type="match status" value="1"/>
</dbReference>
<dbReference type="InterPro" id="IPR052574">
    <property type="entry name" value="CDIRP"/>
</dbReference>
<evidence type="ECO:0000259" key="5">
    <source>
        <dbReference type="Pfam" id="PF18962"/>
    </source>
</evidence>
<dbReference type="PANTHER" id="PTHR47566">
    <property type="match status" value="1"/>
</dbReference>
<dbReference type="Pfam" id="PF18962">
    <property type="entry name" value="Por_Secre_tail"/>
    <property type="match status" value="1"/>
</dbReference>
<keyword evidence="2 4" id="KW-0732">Signal</keyword>
<feature type="chain" id="PRO_5047183950" evidence="4">
    <location>
        <begin position="20"/>
        <end position="755"/>
    </location>
</feature>
<dbReference type="Pfam" id="PF24595">
    <property type="entry name" value="DUF7619"/>
    <property type="match status" value="1"/>
</dbReference>
<evidence type="ECO:0000256" key="2">
    <source>
        <dbReference type="ARBA" id="ARBA00022729"/>
    </source>
</evidence>
<evidence type="ECO:0000256" key="1">
    <source>
        <dbReference type="ARBA" id="ARBA00022614"/>
    </source>
</evidence>